<dbReference type="AlphaFoldDB" id="A0A9P8CIF5"/>
<accession>A0A9P8CIF5</accession>
<dbReference type="Proteomes" id="UP000887226">
    <property type="component" value="Unassembled WGS sequence"/>
</dbReference>
<evidence type="ECO:0000313" key="2">
    <source>
        <dbReference type="Proteomes" id="UP000887226"/>
    </source>
</evidence>
<organism evidence="1 2">
    <name type="scientific">Calycina marina</name>
    <dbReference type="NCBI Taxonomy" id="1763456"/>
    <lineage>
        <taxon>Eukaryota</taxon>
        <taxon>Fungi</taxon>
        <taxon>Dikarya</taxon>
        <taxon>Ascomycota</taxon>
        <taxon>Pezizomycotina</taxon>
        <taxon>Leotiomycetes</taxon>
        <taxon>Helotiales</taxon>
        <taxon>Pezizellaceae</taxon>
        <taxon>Calycina</taxon>
    </lineage>
</organism>
<comment type="caution">
    <text evidence="1">The sequence shown here is derived from an EMBL/GenBank/DDBJ whole genome shotgun (WGS) entry which is preliminary data.</text>
</comment>
<evidence type="ECO:0000313" key="1">
    <source>
        <dbReference type="EMBL" id="KAG9247902.1"/>
    </source>
</evidence>
<gene>
    <name evidence="1" type="ORF">BJ878DRAFT_123443</name>
</gene>
<dbReference type="EMBL" id="MU253761">
    <property type="protein sequence ID" value="KAG9247902.1"/>
    <property type="molecule type" value="Genomic_DNA"/>
</dbReference>
<reference evidence="1" key="1">
    <citation type="journal article" date="2021" name="IMA Fungus">
        <title>Genomic characterization of three marine fungi, including Emericellopsis atlantica sp. nov. with signatures of a generalist lifestyle and marine biomass degradation.</title>
        <authorList>
            <person name="Hagestad O.C."/>
            <person name="Hou L."/>
            <person name="Andersen J.H."/>
            <person name="Hansen E.H."/>
            <person name="Altermark B."/>
            <person name="Li C."/>
            <person name="Kuhnert E."/>
            <person name="Cox R.J."/>
            <person name="Crous P.W."/>
            <person name="Spatafora J.W."/>
            <person name="Lail K."/>
            <person name="Amirebrahimi M."/>
            <person name="Lipzen A."/>
            <person name="Pangilinan J."/>
            <person name="Andreopoulos W."/>
            <person name="Hayes R.D."/>
            <person name="Ng V."/>
            <person name="Grigoriev I.V."/>
            <person name="Jackson S.A."/>
            <person name="Sutton T.D.S."/>
            <person name="Dobson A.D.W."/>
            <person name="Rama T."/>
        </authorList>
    </citation>
    <scope>NUCLEOTIDE SEQUENCE</scope>
    <source>
        <strain evidence="1">TRa3180A</strain>
    </source>
</reference>
<name>A0A9P8CIF5_9HELO</name>
<keyword evidence="2" id="KW-1185">Reference proteome</keyword>
<proteinExistence type="predicted"/>
<sequence length="145" mass="16446">MDITSYFDGNTTTLALASEFGQLLFCFDWDSTYLVPMHTWTQQLLETSKIMMTDPKMAMLFWGPHHVILHNEATIPLLGDGHLGLLGKPFKELYANVWESMSKFPYQEVNLAQQLGARSSEPPVITSPRTRDCSKLLSSIQYLVC</sequence>
<protein>
    <submittedName>
        <fullName evidence="1">Uncharacterized protein</fullName>
    </submittedName>
</protein>